<feature type="transmembrane region" description="Helical" evidence="1">
    <location>
        <begin position="204"/>
        <end position="222"/>
    </location>
</feature>
<dbReference type="PANTHER" id="PTHR36434:SF1">
    <property type="entry name" value="MEMBRANE PROTEASE YUGP-RELATED"/>
    <property type="match status" value="1"/>
</dbReference>
<dbReference type="PANTHER" id="PTHR36434">
    <property type="entry name" value="MEMBRANE PROTEASE YUGP-RELATED"/>
    <property type="match status" value="1"/>
</dbReference>
<sequence>MFPFFFDPTMMLLIPALLLAMWAQMRVKSVFAQYSAVGSRRGVTAASAARAILDRFGLQAVPVNRVGGNLTDHYDPRDKSLSLSDSVYGSTSIAAIGVAAHEVGHAIQDSVNYSPLKIRNTIVPVVGIGSTLAFPLFFIGILLRGQMLMDLGILLFLGVILFHLVTLPVEFDASNRALRVLADTGILSTDEIGGAGSVLRAASWTYIAATVMAFAQLIRLLFLRGMFGSRD</sequence>
<dbReference type="Pfam" id="PF04298">
    <property type="entry name" value="Zn_peptidase_2"/>
    <property type="match status" value="1"/>
</dbReference>
<feature type="transmembrane region" description="Helical" evidence="1">
    <location>
        <begin position="122"/>
        <end position="143"/>
    </location>
</feature>
<dbReference type="AlphaFoldDB" id="A0A644VTP0"/>
<evidence type="ECO:0008006" key="3">
    <source>
        <dbReference type="Google" id="ProtNLM"/>
    </source>
</evidence>
<keyword evidence="1" id="KW-0472">Membrane</keyword>
<evidence type="ECO:0000313" key="2">
    <source>
        <dbReference type="EMBL" id="MPL94696.1"/>
    </source>
</evidence>
<name>A0A644VTP0_9ZZZZ</name>
<gene>
    <name evidence="2" type="ORF">SDC9_40851</name>
</gene>
<accession>A0A644VTP0</accession>
<dbReference type="InterPro" id="IPR007395">
    <property type="entry name" value="Zn_peptidase_2"/>
</dbReference>
<keyword evidence="1" id="KW-0812">Transmembrane</keyword>
<reference evidence="2" key="1">
    <citation type="submission" date="2019-08" db="EMBL/GenBank/DDBJ databases">
        <authorList>
            <person name="Kucharzyk K."/>
            <person name="Murdoch R.W."/>
            <person name="Higgins S."/>
            <person name="Loffler F."/>
        </authorList>
    </citation>
    <scope>NUCLEOTIDE SEQUENCE</scope>
</reference>
<organism evidence="2">
    <name type="scientific">bioreactor metagenome</name>
    <dbReference type="NCBI Taxonomy" id="1076179"/>
    <lineage>
        <taxon>unclassified sequences</taxon>
        <taxon>metagenomes</taxon>
        <taxon>ecological metagenomes</taxon>
    </lineage>
</organism>
<comment type="caution">
    <text evidence="2">The sequence shown here is derived from an EMBL/GenBank/DDBJ whole genome shotgun (WGS) entry which is preliminary data.</text>
</comment>
<proteinExistence type="predicted"/>
<dbReference type="EMBL" id="VSSQ01000438">
    <property type="protein sequence ID" value="MPL94696.1"/>
    <property type="molecule type" value="Genomic_DNA"/>
</dbReference>
<evidence type="ECO:0000256" key="1">
    <source>
        <dbReference type="SAM" id="Phobius"/>
    </source>
</evidence>
<feature type="transmembrane region" description="Helical" evidence="1">
    <location>
        <begin position="150"/>
        <end position="169"/>
    </location>
</feature>
<keyword evidence="1" id="KW-1133">Transmembrane helix</keyword>
<protein>
    <recommendedName>
        <fullName evidence="3">Neutral zinc metallopeptidase</fullName>
    </recommendedName>
</protein>